<protein>
    <submittedName>
        <fullName evidence="1">Uncharacterized protein</fullName>
    </submittedName>
</protein>
<evidence type="ECO:0000313" key="3">
    <source>
        <dbReference type="Proteomes" id="UP001272987"/>
    </source>
</evidence>
<comment type="caution">
    <text evidence="1">The sequence shown here is derived from an EMBL/GenBank/DDBJ whole genome shotgun (WGS) entry which is preliminary data.</text>
</comment>
<evidence type="ECO:0000313" key="1">
    <source>
        <dbReference type="EMBL" id="MDX2964403.1"/>
    </source>
</evidence>
<sequence>MTTPLPHTSFDRILAITENLLFSLTRQAHRFGSCTDPRQQLAAYDTEFLALLTEAGE</sequence>
<dbReference type="GeneID" id="69812523"/>
<organism evidence="1 4">
    <name type="scientific">Streptomyces acidiscabies</name>
    <dbReference type="NCBI Taxonomy" id="42234"/>
    <lineage>
        <taxon>Bacteria</taxon>
        <taxon>Bacillati</taxon>
        <taxon>Actinomycetota</taxon>
        <taxon>Actinomycetes</taxon>
        <taxon>Kitasatosporales</taxon>
        <taxon>Streptomycetaceae</taxon>
        <taxon>Streptomyces</taxon>
    </lineage>
</organism>
<evidence type="ECO:0000313" key="4">
    <source>
        <dbReference type="Proteomes" id="UP001282288"/>
    </source>
</evidence>
<reference evidence="1 3" key="1">
    <citation type="journal article" date="2023" name="Microb. Genom.">
        <title>Mesoterricola silvestris gen. nov., sp. nov., Mesoterricola sediminis sp. nov., Geothrix oryzae sp. nov., Geothrix edaphica sp. nov., Geothrix rubra sp. nov., and Geothrix limicola sp. nov., six novel members of Acidobacteriota isolated from soils.</title>
        <authorList>
            <person name="Weisberg A.J."/>
            <person name="Pearce E."/>
            <person name="Kramer C.G."/>
            <person name="Chang J.H."/>
            <person name="Clarke C.R."/>
        </authorList>
    </citation>
    <scope>NUCLEOTIDE SEQUENCE</scope>
    <source>
        <strain evidence="2 3">NB05-1H</strain>
        <strain evidence="1">NRRL_B-16521</strain>
    </source>
</reference>
<dbReference type="EMBL" id="JARAWC010000030">
    <property type="protein sequence ID" value="MDX2964403.1"/>
    <property type="molecule type" value="Genomic_DNA"/>
</dbReference>
<dbReference type="AlphaFoldDB" id="A0AAP6BGR3"/>
<dbReference type="EMBL" id="JARAWP010000024">
    <property type="protein sequence ID" value="MDX3022952.1"/>
    <property type="molecule type" value="Genomic_DNA"/>
</dbReference>
<accession>A0AAP6BGR3</accession>
<dbReference type="Proteomes" id="UP001272987">
    <property type="component" value="Unassembled WGS sequence"/>
</dbReference>
<dbReference type="Proteomes" id="UP001282288">
    <property type="component" value="Unassembled WGS sequence"/>
</dbReference>
<name>A0AAP6BGR3_9ACTN</name>
<gene>
    <name evidence="1" type="ORF">PV399_32500</name>
    <name evidence="2" type="ORF">PV666_34495</name>
</gene>
<dbReference type="RefSeq" id="WP_158002787.1">
    <property type="nucleotide sequence ID" value="NZ_CP122369.1"/>
</dbReference>
<keyword evidence="3" id="KW-1185">Reference proteome</keyword>
<evidence type="ECO:0000313" key="2">
    <source>
        <dbReference type="EMBL" id="MDX3022952.1"/>
    </source>
</evidence>
<proteinExistence type="predicted"/>